<evidence type="ECO:0000259" key="1">
    <source>
        <dbReference type="Pfam" id="PF03354"/>
    </source>
</evidence>
<organism evidence="3 4">
    <name type="scientific">Peiella sedimenti</name>
    <dbReference type="NCBI Taxonomy" id="3061083"/>
    <lineage>
        <taxon>Bacteria</taxon>
        <taxon>Pseudomonadati</taxon>
        <taxon>Pseudomonadota</taxon>
        <taxon>Alphaproteobacteria</taxon>
        <taxon>Caulobacterales</taxon>
        <taxon>Caulobacteraceae</taxon>
        <taxon>Peiella</taxon>
    </lineage>
</organism>
<dbReference type="Gene3D" id="3.40.50.300">
    <property type="entry name" value="P-loop containing nucleotide triphosphate hydrolases"/>
    <property type="match status" value="1"/>
</dbReference>
<feature type="domain" description="Terminase large subunit-like ATPase" evidence="1">
    <location>
        <begin position="50"/>
        <end position="211"/>
    </location>
</feature>
<name>A0ABT8SML8_9CAUL</name>
<evidence type="ECO:0000313" key="4">
    <source>
        <dbReference type="Proteomes" id="UP001169063"/>
    </source>
</evidence>
<dbReference type="InterPro" id="IPR005021">
    <property type="entry name" value="Terminase_largesu-like"/>
</dbReference>
<proteinExistence type="predicted"/>
<protein>
    <submittedName>
        <fullName evidence="3">Terminase large subunit</fullName>
    </submittedName>
</protein>
<sequence>MAEVARNAGRAQRVIDFIEKLSLAPGVPFKLREWQRKFIRDIYEPIDPERPGKRRTRRAVFSVARKNGKTEIAAAIILAHLIGPEAEYRGQIYSAANDREQAGFVFDVVRKFIDLSPGLREYLTVVPSTKTVFVKRSDVKAAGSKFRALSADAGTKHGLNASLVVYDELAQSKNRELYDTLRTSQGARAEPLFLAISTQSNDPSSVMSELIDFGLSGKDPTTVCHLYAAPEGCDLLDEEAWRAANPALGDFRDIHEIRTLAKEAKALPTAEQNFRLLYLNQRVSQHASLITAADWKACEASFEFEPGEPIYLGLDMSVRTDLTALVAVSALDGSRVKAWFWKPGDYLDEHTTRDRVRYDLFAANNLLFAPEGRSIDPQAVALRVADLVGRYDVRGLAYDRWRIDEFLRCLDAIGLEAQEGEGAGLRLVRWGQGFGDMAPAIDAFEHAVLEGDLQHDGHPLLTFCVMNALAVSDAAGNRKLDKAKSRFRIDGAVALAMALGLKARDRQTAVAVSPWEDPEFSIQVA</sequence>
<dbReference type="Pfam" id="PF20441">
    <property type="entry name" value="TerL_nuclease"/>
    <property type="match status" value="1"/>
</dbReference>
<accession>A0ABT8SML8</accession>
<dbReference type="Proteomes" id="UP001169063">
    <property type="component" value="Unassembled WGS sequence"/>
</dbReference>
<evidence type="ECO:0000313" key="3">
    <source>
        <dbReference type="EMBL" id="MDO1559814.1"/>
    </source>
</evidence>
<keyword evidence="4" id="KW-1185">Reference proteome</keyword>
<evidence type="ECO:0000259" key="2">
    <source>
        <dbReference type="Pfam" id="PF20441"/>
    </source>
</evidence>
<dbReference type="InterPro" id="IPR046462">
    <property type="entry name" value="TerL_nuclease"/>
</dbReference>
<feature type="domain" description="Terminase large subunit-like endonuclease" evidence="2">
    <location>
        <begin position="225"/>
        <end position="500"/>
    </location>
</feature>
<comment type="caution">
    <text evidence="3">The sequence shown here is derived from an EMBL/GenBank/DDBJ whole genome shotgun (WGS) entry which is preliminary data.</text>
</comment>
<dbReference type="InterPro" id="IPR046461">
    <property type="entry name" value="TerL_ATPase"/>
</dbReference>
<gene>
    <name evidence="3" type="ORF">Q0812_10290</name>
</gene>
<dbReference type="EMBL" id="JAUKTR010000004">
    <property type="protein sequence ID" value="MDO1559814.1"/>
    <property type="molecule type" value="Genomic_DNA"/>
</dbReference>
<dbReference type="PANTHER" id="PTHR41287:SF1">
    <property type="entry name" value="PROTEIN YMFN"/>
    <property type="match status" value="1"/>
</dbReference>
<dbReference type="RefSeq" id="WP_302110246.1">
    <property type="nucleotide sequence ID" value="NZ_JAUKTR010000004.1"/>
</dbReference>
<dbReference type="PANTHER" id="PTHR41287">
    <property type="match status" value="1"/>
</dbReference>
<dbReference type="Pfam" id="PF03354">
    <property type="entry name" value="TerL_ATPase"/>
    <property type="match status" value="1"/>
</dbReference>
<reference evidence="3" key="1">
    <citation type="submission" date="2023-07" db="EMBL/GenBank/DDBJ databases">
        <title>Brevundimonas soil sp. nov., isolated from the soil of chemical plant.</title>
        <authorList>
            <person name="Wu N."/>
        </authorList>
    </citation>
    <scope>NUCLEOTIDE SEQUENCE</scope>
    <source>
        <strain evidence="3">XZ-24</strain>
    </source>
</reference>
<dbReference type="InterPro" id="IPR027417">
    <property type="entry name" value="P-loop_NTPase"/>
</dbReference>